<dbReference type="GeneID" id="67012840"/>
<dbReference type="PANTHER" id="PTHR24361">
    <property type="entry name" value="MITOGEN-ACTIVATED KINASE KINASE KINASE"/>
    <property type="match status" value="1"/>
</dbReference>
<proteinExistence type="predicted"/>
<dbReference type="OrthoDB" id="3738511at2759"/>
<dbReference type="GO" id="GO:0005524">
    <property type="term" value="F:ATP binding"/>
    <property type="evidence" value="ECO:0007669"/>
    <property type="project" value="InterPro"/>
</dbReference>
<feature type="domain" description="Protein kinase" evidence="2">
    <location>
        <begin position="79"/>
        <end position="331"/>
    </location>
</feature>
<evidence type="ECO:0000259" key="2">
    <source>
        <dbReference type="PROSITE" id="PS50011"/>
    </source>
</evidence>
<dbReference type="GO" id="GO:0004674">
    <property type="term" value="F:protein serine/threonine kinase activity"/>
    <property type="evidence" value="ECO:0007669"/>
    <property type="project" value="TreeGrafter"/>
</dbReference>
<evidence type="ECO:0000256" key="1">
    <source>
        <dbReference type="SAM" id="MobiDB-lite"/>
    </source>
</evidence>
<name>A0A8J2N0Y8_9PLEO</name>
<dbReference type="PROSITE" id="PS50011">
    <property type="entry name" value="PROTEIN_KINASE_DOM"/>
    <property type="match status" value="1"/>
</dbReference>
<evidence type="ECO:0000313" key="3">
    <source>
        <dbReference type="EMBL" id="CAG5136924.1"/>
    </source>
</evidence>
<dbReference type="GO" id="GO:0005737">
    <property type="term" value="C:cytoplasm"/>
    <property type="evidence" value="ECO:0007669"/>
    <property type="project" value="TreeGrafter"/>
</dbReference>
<dbReference type="AlphaFoldDB" id="A0A8J2N0Y8"/>
<dbReference type="SUPFAM" id="SSF56112">
    <property type="entry name" value="Protein kinase-like (PK-like)"/>
    <property type="match status" value="1"/>
</dbReference>
<dbReference type="Pfam" id="PF00069">
    <property type="entry name" value="Pkinase"/>
    <property type="match status" value="1"/>
</dbReference>
<dbReference type="SMART" id="SM00220">
    <property type="entry name" value="S_TKc"/>
    <property type="match status" value="1"/>
</dbReference>
<dbReference type="InterPro" id="IPR000719">
    <property type="entry name" value="Prot_kinase_dom"/>
</dbReference>
<organism evidence="3 4">
    <name type="scientific">Alternaria atra</name>
    <dbReference type="NCBI Taxonomy" id="119953"/>
    <lineage>
        <taxon>Eukaryota</taxon>
        <taxon>Fungi</taxon>
        <taxon>Dikarya</taxon>
        <taxon>Ascomycota</taxon>
        <taxon>Pezizomycotina</taxon>
        <taxon>Dothideomycetes</taxon>
        <taxon>Pleosporomycetidae</taxon>
        <taxon>Pleosporales</taxon>
        <taxon>Pleosporineae</taxon>
        <taxon>Pleosporaceae</taxon>
        <taxon>Alternaria</taxon>
        <taxon>Alternaria sect. Ulocladioides</taxon>
    </lineage>
</organism>
<dbReference type="EMBL" id="CAJRGZ010000004">
    <property type="protein sequence ID" value="CAG5136924.1"/>
    <property type="molecule type" value="Genomic_DNA"/>
</dbReference>
<feature type="region of interest" description="Disordered" evidence="1">
    <location>
        <begin position="1"/>
        <end position="42"/>
    </location>
</feature>
<dbReference type="Proteomes" id="UP000676310">
    <property type="component" value="Unassembled WGS sequence"/>
</dbReference>
<evidence type="ECO:0000313" key="4">
    <source>
        <dbReference type="Proteomes" id="UP000676310"/>
    </source>
</evidence>
<keyword evidence="4" id="KW-1185">Reference proteome</keyword>
<dbReference type="InterPro" id="IPR011009">
    <property type="entry name" value="Kinase-like_dom_sf"/>
</dbReference>
<dbReference type="RefSeq" id="XP_043163543.1">
    <property type="nucleotide sequence ID" value="XM_043307608.1"/>
</dbReference>
<comment type="caution">
    <text evidence="3">The sequence shown here is derived from an EMBL/GenBank/DDBJ whole genome shotgun (WGS) entry which is preliminary data.</text>
</comment>
<accession>A0A8J2N0Y8</accession>
<gene>
    <name evidence="3" type="ORF">ALTATR162_LOCUS15</name>
</gene>
<feature type="compositionally biased region" description="Basic residues" evidence="1">
    <location>
        <begin position="1"/>
        <end position="10"/>
    </location>
</feature>
<protein>
    <recommendedName>
        <fullName evidence="2">Protein kinase domain-containing protein</fullName>
    </recommendedName>
</protein>
<sequence length="331" mass="37757">MLSRPAKMKRFTQFFSDDDDDDRGPEPLPLASNQESDRLPQPDDITALPELVTSRTVQADQETVRTPSLHGSSAVEAQMRLDIPIRTGSLRHRYKLVHKRDLGGTVEVVLELPTGKDVYLVRELSVAKDEVSSFRKRRLFHENLCRTHEVFEDSGVFYCVMEPAVVTLRHVYRCPEYPNEDLLVAITKQMLAGVSYLSSENLFHSLLNIDNVVINSDGVVKITKLEYCEFDRSCSPKNTKAFGHITMMLMYKSANGKREITVQPSHKWSDTAVDFLASTRTWTPDKLLKHDFLQQKWNVEELKLFVSYVPTRTYMGSCQALDIPAVIDEEA</sequence>
<dbReference type="InterPro" id="IPR053235">
    <property type="entry name" value="Ser_Thr_kinase"/>
</dbReference>
<dbReference type="Gene3D" id="1.10.510.10">
    <property type="entry name" value="Transferase(Phosphotransferase) domain 1"/>
    <property type="match status" value="1"/>
</dbReference>
<reference evidence="3" key="1">
    <citation type="submission" date="2021-05" db="EMBL/GenBank/DDBJ databases">
        <authorList>
            <person name="Stam R."/>
        </authorList>
    </citation>
    <scope>NUCLEOTIDE SEQUENCE</scope>
    <source>
        <strain evidence="3">CS162</strain>
    </source>
</reference>